<name>A0A0F9GGL5_9ZZZZ</name>
<organism evidence="1">
    <name type="scientific">marine sediment metagenome</name>
    <dbReference type="NCBI Taxonomy" id="412755"/>
    <lineage>
        <taxon>unclassified sequences</taxon>
        <taxon>metagenomes</taxon>
        <taxon>ecological metagenomes</taxon>
    </lineage>
</organism>
<gene>
    <name evidence="1" type="ORF">LCGC14_2186570</name>
</gene>
<evidence type="ECO:0000313" key="1">
    <source>
        <dbReference type="EMBL" id="KKL62297.1"/>
    </source>
</evidence>
<dbReference type="AlphaFoldDB" id="A0A0F9GGL5"/>
<protein>
    <submittedName>
        <fullName evidence="1">Uncharacterized protein</fullName>
    </submittedName>
</protein>
<proteinExistence type="predicted"/>
<reference evidence="1" key="1">
    <citation type="journal article" date="2015" name="Nature">
        <title>Complex archaea that bridge the gap between prokaryotes and eukaryotes.</title>
        <authorList>
            <person name="Spang A."/>
            <person name="Saw J.H."/>
            <person name="Jorgensen S.L."/>
            <person name="Zaremba-Niedzwiedzka K."/>
            <person name="Martijn J."/>
            <person name="Lind A.E."/>
            <person name="van Eijk R."/>
            <person name="Schleper C."/>
            <person name="Guy L."/>
            <person name="Ettema T.J."/>
        </authorList>
    </citation>
    <scope>NUCLEOTIDE SEQUENCE</scope>
</reference>
<comment type="caution">
    <text evidence="1">The sequence shown here is derived from an EMBL/GenBank/DDBJ whole genome shotgun (WGS) entry which is preliminary data.</text>
</comment>
<sequence>MSKHLENMESIIQERYIYEATMTNAEMACYNRLLPSQQMELSKWDQHGKIPHGVFSE</sequence>
<dbReference type="EMBL" id="LAZR01028533">
    <property type="protein sequence ID" value="KKL62297.1"/>
    <property type="molecule type" value="Genomic_DNA"/>
</dbReference>
<accession>A0A0F9GGL5</accession>